<organism evidence="1">
    <name type="scientific">Streptomyces sp. NBC_00093</name>
    <dbReference type="NCBI Taxonomy" id="2975649"/>
    <lineage>
        <taxon>Bacteria</taxon>
        <taxon>Bacillati</taxon>
        <taxon>Actinomycetota</taxon>
        <taxon>Actinomycetes</taxon>
        <taxon>Kitasatosporales</taxon>
        <taxon>Streptomycetaceae</taxon>
        <taxon>Streptomyces</taxon>
    </lineage>
</organism>
<dbReference type="AlphaFoldDB" id="A0AAU1ZZF5"/>
<gene>
    <name evidence="1" type="ORF">OHA22_20250</name>
</gene>
<evidence type="ECO:0000313" key="1">
    <source>
        <dbReference type="EMBL" id="WTT17702.1"/>
    </source>
</evidence>
<sequence length="118" mass="12723">MTGQTAEADVRLVLTVDLTGPYESYRAVADALREQTTRNVDCHTAIVRLGADAVRHNLELGRSIAAVFFLSAQRIEVHAPAGNVMGLLIHDEVARYVRLYAADHARMTASPAAEAPPG</sequence>
<proteinExistence type="predicted"/>
<protein>
    <recommendedName>
        <fullName evidence="2">STAS domain-containing protein</fullName>
    </recommendedName>
</protein>
<accession>A0AAU1ZZF5</accession>
<reference evidence="1" key="1">
    <citation type="submission" date="2022-10" db="EMBL/GenBank/DDBJ databases">
        <title>The complete genomes of actinobacterial strains from the NBC collection.</title>
        <authorList>
            <person name="Joergensen T.S."/>
            <person name="Alvarez Arevalo M."/>
            <person name="Sterndorff E.B."/>
            <person name="Faurdal D."/>
            <person name="Vuksanovic O."/>
            <person name="Mourched A.-S."/>
            <person name="Charusanti P."/>
            <person name="Shaw S."/>
            <person name="Blin K."/>
            <person name="Weber T."/>
        </authorList>
    </citation>
    <scope>NUCLEOTIDE SEQUENCE</scope>
    <source>
        <strain evidence="1">NBC_00093</strain>
    </source>
</reference>
<dbReference type="EMBL" id="CP108222">
    <property type="protein sequence ID" value="WTT17702.1"/>
    <property type="molecule type" value="Genomic_DNA"/>
</dbReference>
<name>A0AAU1ZZF5_9ACTN</name>
<evidence type="ECO:0008006" key="2">
    <source>
        <dbReference type="Google" id="ProtNLM"/>
    </source>
</evidence>